<evidence type="ECO:0000313" key="9">
    <source>
        <dbReference type="EnsemblPlants" id="AET2Gv20043300.1"/>
    </source>
</evidence>
<dbReference type="OMA" id="ESHTIDW"/>
<name>A0A453A9P9_AEGTS</name>
<keyword evidence="2 5" id="KW-0547">Nucleotide-binding</keyword>
<feature type="binding site" evidence="5">
    <location>
        <position position="131"/>
    </location>
    <ligand>
        <name>ATP</name>
        <dbReference type="ChEBI" id="CHEBI:30616"/>
    </ligand>
</feature>
<proteinExistence type="inferred from homology"/>
<evidence type="ECO:0000256" key="4">
    <source>
        <dbReference type="ARBA" id="ARBA00022840"/>
    </source>
</evidence>
<dbReference type="Pfam" id="PF00069">
    <property type="entry name" value="Pkinase"/>
    <property type="match status" value="1"/>
</dbReference>
<reference evidence="9" key="3">
    <citation type="journal article" date="2017" name="Nature">
        <title>Genome sequence of the progenitor of the wheat D genome Aegilops tauschii.</title>
        <authorList>
            <person name="Luo M.C."/>
            <person name="Gu Y.Q."/>
            <person name="Puiu D."/>
            <person name="Wang H."/>
            <person name="Twardziok S.O."/>
            <person name="Deal K.R."/>
            <person name="Huo N."/>
            <person name="Zhu T."/>
            <person name="Wang L."/>
            <person name="Wang Y."/>
            <person name="McGuire P.E."/>
            <person name="Liu S."/>
            <person name="Long H."/>
            <person name="Ramasamy R.K."/>
            <person name="Rodriguez J.C."/>
            <person name="Van S.L."/>
            <person name="Yuan L."/>
            <person name="Wang Z."/>
            <person name="Xia Z."/>
            <person name="Xiao L."/>
            <person name="Anderson O.D."/>
            <person name="Ouyang S."/>
            <person name="Liang Y."/>
            <person name="Zimin A.V."/>
            <person name="Pertea G."/>
            <person name="Qi P."/>
            <person name="Bennetzen J.L."/>
            <person name="Dai X."/>
            <person name="Dawson M.W."/>
            <person name="Muller H.G."/>
            <person name="Kugler K."/>
            <person name="Rivarola-Duarte L."/>
            <person name="Spannagl M."/>
            <person name="Mayer K.F.X."/>
            <person name="Lu F.H."/>
            <person name="Bevan M.W."/>
            <person name="Leroy P."/>
            <person name="Li P."/>
            <person name="You F.M."/>
            <person name="Sun Q."/>
            <person name="Liu Z."/>
            <person name="Lyons E."/>
            <person name="Wicker T."/>
            <person name="Salzberg S.L."/>
            <person name="Devos K.M."/>
            <person name="Dvorak J."/>
        </authorList>
    </citation>
    <scope>NUCLEOTIDE SEQUENCE [LARGE SCALE GENOMIC DNA]</scope>
    <source>
        <strain evidence="9">cv. AL8/78</strain>
    </source>
</reference>
<dbReference type="InterPro" id="IPR011009">
    <property type="entry name" value="Kinase-like_dom_sf"/>
</dbReference>
<reference evidence="9" key="5">
    <citation type="journal article" date="2021" name="G3 (Bethesda)">
        <title>Aegilops tauschii genome assembly Aet v5.0 features greater sequence contiguity and improved annotation.</title>
        <authorList>
            <person name="Wang L."/>
            <person name="Zhu T."/>
            <person name="Rodriguez J.C."/>
            <person name="Deal K.R."/>
            <person name="Dubcovsky J."/>
            <person name="McGuire P.E."/>
            <person name="Lux T."/>
            <person name="Spannagl M."/>
            <person name="Mayer K.F.X."/>
            <person name="Baldrich P."/>
            <person name="Meyers B.C."/>
            <person name="Huo N."/>
            <person name="Gu Y.Q."/>
            <person name="Zhou H."/>
            <person name="Devos K.M."/>
            <person name="Bennetzen J.L."/>
            <person name="Unver T."/>
            <person name="Budak H."/>
            <person name="Gulick P.J."/>
            <person name="Galiba G."/>
            <person name="Kalapos B."/>
            <person name="Nelson D.R."/>
            <person name="Li P."/>
            <person name="You F.M."/>
            <person name="Luo M.C."/>
            <person name="Dvorak J."/>
        </authorList>
    </citation>
    <scope>NUCLEOTIDE SEQUENCE [LARGE SCALE GENOMIC DNA]</scope>
    <source>
        <strain evidence="9">cv. AL8/78</strain>
    </source>
</reference>
<comment type="similarity">
    <text evidence="6">Belongs to the protein kinase superfamily.</text>
</comment>
<accession>A0A453A9P9</accession>
<evidence type="ECO:0000256" key="5">
    <source>
        <dbReference type="PROSITE-ProRule" id="PRU10141"/>
    </source>
</evidence>
<dbReference type="SUPFAM" id="SSF56112">
    <property type="entry name" value="Protein kinase-like (PK-like)"/>
    <property type="match status" value="1"/>
</dbReference>
<evidence type="ECO:0000256" key="2">
    <source>
        <dbReference type="ARBA" id="ARBA00022741"/>
    </source>
</evidence>
<dbReference type="PANTHER" id="PTHR45707:SF59">
    <property type="entry name" value="PROTEIN KINASE DOMAIN-CONTAINING PROTEIN"/>
    <property type="match status" value="1"/>
</dbReference>
<sequence length="387" mass="43616">MHTFLRGRWASHWVGGIYPTEASRKRFLLRSFIPVSPLLSSQLLEDPSRVRSSQGVTSTLLKSSEMATSASGGRTQENKPSILSTLPKHLPLDFLKSITDQFSEKRVIGEGAFGTVYKGTAPDGETIAVKKLAENSPLPRDKAFNNEVQNIMALHHENVVKLVGYCHESQKKVVQNNGRYIVADIVESVLCYEYLPGGSLKKNLFGDTKMDWDTRFNIIKGICEGLLFVHSIPIVHMDLKPENILLDSNMVPKIADFGLSRLFGQEQTRMNTQNVVGSYGYIAPEYLYRGEISTKSDIYSLGVLILETTTREENCRGNKPSAEQFIKKVRENWTEQHIVSEYPSLKADSLRQIKKCIEIGLQCVETDRQRRPSIEKVIDQLNGRHSN</sequence>
<dbReference type="GeneID" id="109773749"/>
<evidence type="ECO:0000259" key="8">
    <source>
        <dbReference type="PROSITE" id="PS50011"/>
    </source>
</evidence>
<dbReference type="RefSeq" id="XP_020188048.2">
    <property type="nucleotide sequence ID" value="XM_020332459.3"/>
</dbReference>
<dbReference type="OrthoDB" id="10261027at2759"/>
<dbReference type="GO" id="GO:0004674">
    <property type="term" value="F:protein serine/threonine kinase activity"/>
    <property type="evidence" value="ECO:0007669"/>
    <property type="project" value="UniProtKB-KW"/>
</dbReference>
<dbReference type="Gene3D" id="3.30.200.20">
    <property type="entry name" value="Phosphorylase Kinase, domain 1"/>
    <property type="match status" value="1"/>
</dbReference>
<dbReference type="Gramene" id="AET2Gv20043300.1">
    <property type="protein sequence ID" value="AET2Gv20043300.1"/>
    <property type="gene ID" value="AET2Gv20043300"/>
</dbReference>
<feature type="region of interest" description="Disordered" evidence="7">
    <location>
        <begin position="54"/>
        <end position="81"/>
    </location>
</feature>
<dbReference type="Gene3D" id="1.10.510.10">
    <property type="entry name" value="Transferase(Phosphotransferase) domain 1"/>
    <property type="match status" value="1"/>
</dbReference>
<keyword evidence="3" id="KW-0418">Kinase</keyword>
<dbReference type="EnsemblPlants" id="AET2Gv20043300.1">
    <property type="protein sequence ID" value="AET2Gv20043300.1"/>
    <property type="gene ID" value="AET2Gv20043300"/>
</dbReference>
<evidence type="ECO:0000313" key="10">
    <source>
        <dbReference type="Proteomes" id="UP000015105"/>
    </source>
</evidence>
<dbReference type="InterPro" id="IPR008271">
    <property type="entry name" value="Ser/Thr_kinase_AS"/>
</dbReference>
<dbReference type="InterPro" id="IPR000719">
    <property type="entry name" value="Prot_kinase_dom"/>
</dbReference>
<dbReference type="AlphaFoldDB" id="A0A453A9P9"/>
<feature type="domain" description="Protein kinase" evidence="8">
    <location>
        <begin position="102"/>
        <end position="387"/>
    </location>
</feature>
<dbReference type="InterPro" id="IPR017441">
    <property type="entry name" value="Protein_kinase_ATP_BS"/>
</dbReference>
<evidence type="ECO:0000256" key="3">
    <source>
        <dbReference type="ARBA" id="ARBA00022777"/>
    </source>
</evidence>
<reference evidence="10" key="2">
    <citation type="journal article" date="2017" name="Nat. Plants">
        <title>The Aegilops tauschii genome reveals multiple impacts of transposons.</title>
        <authorList>
            <person name="Zhao G."/>
            <person name="Zou C."/>
            <person name="Li K."/>
            <person name="Wang K."/>
            <person name="Li T."/>
            <person name="Gao L."/>
            <person name="Zhang X."/>
            <person name="Wang H."/>
            <person name="Yang Z."/>
            <person name="Liu X."/>
            <person name="Jiang W."/>
            <person name="Mao L."/>
            <person name="Kong X."/>
            <person name="Jiao Y."/>
            <person name="Jia J."/>
        </authorList>
    </citation>
    <scope>NUCLEOTIDE SEQUENCE [LARGE SCALE GENOMIC DNA]</scope>
    <source>
        <strain evidence="10">cv. AL8/78</strain>
    </source>
</reference>
<keyword evidence="4 5" id="KW-0067">ATP-binding</keyword>
<reference evidence="10" key="1">
    <citation type="journal article" date="2014" name="Science">
        <title>Ancient hybridizations among the ancestral genomes of bread wheat.</title>
        <authorList>
            <consortium name="International Wheat Genome Sequencing Consortium,"/>
            <person name="Marcussen T."/>
            <person name="Sandve S.R."/>
            <person name="Heier L."/>
            <person name="Spannagl M."/>
            <person name="Pfeifer M."/>
            <person name="Jakobsen K.S."/>
            <person name="Wulff B.B."/>
            <person name="Steuernagel B."/>
            <person name="Mayer K.F."/>
            <person name="Olsen O.A."/>
        </authorList>
    </citation>
    <scope>NUCLEOTIDE SEQUENCE [LARGE SCALE GENOMIC DNA]</scope>
    <source>
        <strain evidence="10">cv. AL8/78</strain>
    </source>
</reference>
<dbReference type="GO" id="GO:0005524">
    <property type="term" value="F:ATP binding"/>
    <property type="evidence" value="ECO:0007669"/>
    <property type="project" value="UniProtKB-UniRule"/>
</dbReference>
<evidence type="ECO:0000256" key="7">
    <source>
        <dbReference type="SAM" id="MobiDB-lite"/>
    </source>
</evidence>
<reference evidence="9" key="4">
    <citation type="submission" date="2019-03" db="UniProtKB">
        <authorList>
            <consortium name="EnsemblPlants"/>
        </authorList>
    </citation>
    <scope>IDENTIFICATION</scope>
</reference>
<dbReference type="PROSITE" id="PS00108">
    <property type="entry name" value="PROTEIN_KINASE_ST"/>
    <property type="match status" value="1"/>
</dbReference>
<dbReference type="FunFam" id="3.30.200.20:FF:000465">
    <property type="entry name" value="Cysteine-rich receptor-like protein kinase 6"/>
    <property type="match status" value="1"/>
</dbReference>
<protein>
    <recommendedName>
        <fullName evidence="8">Protein kinase domain-containing protein</fullName>
    </recommendedName>
</protein>
<dbReference type="SMART" id="SM00220">
    <property type="entry name" value="S_TKc"/>
    <property type="match status" value="1"/>
</dbReference>
<dbReference type="Proteomes" id="UP000015105">
    <property type="component" value="Chromosome 2D"/>
</dbReference>
<organism evidence="9 10">
    <name type="scientific">Aegilops tauschii subsp. strangulata</name>
    <name type="common">Goatgrass</name>
    <dbReference type="NCBI Taxonomy" id="200361"/>
    <lineage>
        <taxon>Eukaryota</taxon>
        <taxon>Viridiplantae</taxon>
        <taxon>Streptophyta</taxon>
        <taxon>Embryophyta</taxon>
        <taxon>Tracheophyta</taxon>
        <taxon>Spermatophyta</taxon>
        <taxon>Magnoliopsida</taxon>
        <taxon>Liliopsida</taxon>
        <taxon>Poales</taxon>
        <taxon>Poaceae</taxon>
        <taxon>BOP clade</taxon>
        <taxon>Pooideae</taxon>
        <taxon>Triticodae</taxon>
        <taxon>Triticeae</taxon>
        <taxon>Triticinae</taxon>
        <taxon>Aegilops</taxon>
    </lineage>
</organism>
<keyword evidence="6" id="KW-0723">Serine/threonine-protein kinase</keyword>
<dbReference type="STRING" id="200361.A0A453A9P9"/>
<dbReference type="FunFam" id="1.10.510.10:FF:000870">
    <property type="entry name" value="OSJNBa0016N04.16-like protein"/>
    <property type="match status" value="1"/>
</dbReference>
<keyword evidence="10" id="KW-1185">Reference proteome</keyword>
<evidence type="ECO:0000256" key="6">
    <source>
        <dbReference type="RuleBase" id="RU000304"/>
    </source>
</evidence>
<evidence type="ECO:0000256" key="1">
    <source>
        <dbReference type="ARBA" id="ARBA00022679"/>
    </source>
</evidence>
<dbReference type="PROSITE" id="PS00107">
    <property type="entry name" value="PROTEIN_KINASE_ATP"/>
    <property type="match status" value="1"/>
</dbReference>
<dbReference type="PROSITE" id="PS50011">
    <property type="entry name" value="PROTEIN_KINASE_DOM"/>
    <property type="match status" value="1"/>
</dbReference>
<dbReference type="PANTHER" id="PTHR45707">
    <property type="entry name" value="C2 CALCIUM/LIPID-BINDING PLANT PHOSPHORIBOSYLTRANSFERASE FAMILY PROTEIN"/>
    <property type="match status" value="1"/>
</dbReference>
<keyword evidence="1" id="KW-0808">Transferase</keyword>